<dbReference type="Proteomes" id="UP000184342">
    <property type="component" value="Unassembled WGS sequence"/>
</dbReference>
<keyword evidence="2" id="KW-1185">Reference proteome</keyword>
<dbReference type="EMBL" id="FQYT01000003">
    <property type="protein sequence ID" value="SHI43549.1"/>
    <property type="molecule type" value="Genomic_DNA"/>
</dbReference>
<dbReference type="RefSeq" id="WP_178138509.1">
    <property type="nucleotide sequence ID" value="NZ_FQYT01000003.1"/>
</dbReference>
<gene>
    <name evidence="1" type="ORF">SAMN02745691_00256</name>
</gene>
<evidence type="ECO:0000313" key="1">
    <source>
        <dbReference type="EMBL" id="SHI43549.1"/>
    </source>
</evidence>
<evidence type="ECO:0000313" key="2">
    <source>
        <dbReference type="Proteomes" id="UP000184342"/>
    </source>
</evidence>
<dbReference type="AlphaFoldDB" id="A0A1M6B484"/>
<protein>
    <submittedName>
        <fullName evidence="1">Uncharacterized protein</fullName>
    </submittedName>
</protein>
<name>A0A1M6B484_9FIRM</name>
<proteinExistence type="predicted"/>
<organism evidence="1 2">
    <name type="scientific">Parasporobacterium paucivorans DSM 15970</name>
    <dbReference type="NCBI Taxonomy" id="1122934"/>
    <lineage>
        <taxon>Bacteria</taxon>
        <taxon>Bacillati</taxon>
        <taxon>Bacillota</taxon>
        <taxon>Clostridia</taxon>
        <taxon>Lachnospirales</taxon>
        <taxon>Lachnospiraceae</taxon>
        <taxon>Parasporobacterium</taxon>
    </lineage>
</organism>
<dbReference type="STRING" id="1122934.SAMN02745691_00256"/>
<sequence length="47" mass="5332">MKKCCGTCIYSLKDRQGDFICGNEECENYGVHDGGHDEGCEDWEARE</sequence>
<reference evidence="1 2" key="1">
    <citation type="submission" date="2016-11" db="EMBL/GenBank/DDBJ databases">
        <authorList>
            <person name="Jaros S."/>
            <person name="Januszkiewicz K."/>
            <person name="Wedrychowicz H."/>
        </authorList>
    </citation>
    <scope>NUCLEOTIDE SEQUENCE [LARGE SCALE GENOMIC DNA]</scope>
    <source>
        <strain evidence="1 2">DSM 15970</strain>
    </source>
</reference>
<accession>A0A1M6B484</accession>